<keyword evidence="2" id="KW-0732">Signal</keyword>
<keyword evidence="1" id="KW-1133">Transmembrane helix</keyword>
<name>A0ABS8TZ91_9GAMM</name>
<accession>A0ABS8TZ91</accession>
<dbReference type="Proteomes" id="UP001430701">
    <property type="component" value="Unassembled WGS sequence"/>
</dbReference>
<evidence type="ECO:0000313" key="3">
    <source>
        <dbReference type="EMBL" id="MCD8474168.1"/>
    </source>
</evidence>
<gene>
    <name evidence="3" type="ORF">LPH55_12040</name>
</gene>
<keyword evidence="1" id="KW-0812">Transmembrane</keyword>
<protein>
    <submittedName>
        <fullName evidence="3">TrbC/VirB2 family protein</fullName>
    </submittedName>
</protein>
<keyword evidence="3" id="KW-0614">Plasmid</keyword>
<organism evidence="3 4">
    <name type="scientific">Xylella taiwanensis</name>
    <dbReference type="NCBI Taxonomy" id="1444770"/>
    <lineage>
        <taxon>Bacteria</taxon>
        <taxon>Pseudomonadati</taxon>
        <taxon>Pseudomonadota</taxon>
        <taxon>Gammaproteobacteria</taxon>
        <taxon>Lysobacterales</taxon>
        <taxon>Lysobacteraceae</taxon>
        <taxon>Xylella</taxon>
    </lineage>
</organism>
<feature type="signal peptide" evidence="2">
    <location>
        <begin position="1"/>
        <end position="30"/>
    </location>
</feature>
<keyword evidence="4" id="KW-1185">Reference proteome</keyword>
<comment type="caution">
    <text evidence="3">The sequence shown here is derived from an EMBL/GenBank/DDBJ whole genome shotgun (WGS) entry which is preliminary data.</text>
</comment>
<dbReference type="InterPro" id="IPR007039">
    <property type="entry name" value="TrbC/VirB2"/>
</dbReference>
<feature type="transmembrane region" description="Helical" evidence="1">
    <location>
        <begin position="77"/>
        <end position="98"/>
    </location>
</feature>
<geneLocation type="plasmid" evidence="3">
    <name>pPLS432</name>
</geneLocation>
<dbReference type="RefSeq" id="WP_230428328.1">
    <property type="nucleotide sequence ID" value="NZ_CP087679.1"/>
</dbReference>
<evidence type="ECO:0000256" key="2">
    <source>
        <dbReference type="SAM" id="SignalP"/>
    </source>
</evidence>
<feature type="transmembrane region" description="Helical" evidence="1">
    <location>
        <begin position="46"/>
        <end position="65"/>
    </location>
</feature>
<feature type="chain" id="PRO_5045719354" evidence="2">
    <location>
        <begin position="31"/>
        <end position="102"/>
    </location>
</feature>
<reference evidence="3" key="1">
    <citation type="submission" date="2021-11" db="EMBL/GenBank/DDBJ databases">
        <title>Genome sequence of Xylella taiwanensis PLS432.</title>
        <authorList>
            <person name="Weng L.-W."/>
            <person name="Su C.-C."/>
            <person name="Tsai C.-W."/>
            <person name="Kuo C.-H."/>
        </authorList>
    </citation>
    <scope>NUCLEOTIDE SEQUENCE</scope>
    <source>
        <strain evidence="3">PLS432</strain>
        <plasmid evidence="3">pPLS432</plasmid>
    </source>
</reference>
<dbReference type="Pfam" id="PF04956">
    <property type="entry name" value="TrbC"/>
    <property type="match status" value="1"/>
</dbReference>
<evidence type="ECO:0000256" key="1">
    <source>
        <dbReference type="SAM" id="Phobius"/>
    </source>
</evidence>
<dbReference type="EMBL" id="JAJPPU010000005">
    <property type="protein sequence ID" value="MCD8474168.1"/>
    <property type="molecule type" value="Genomic_DNA"/>
</dbReference>
<evidence type="ECO:0000313" key="4">
    <source>
        <dbReference type="Proteomes" id="UP001430701"/>
    </source>
</evidence>
<sequence length="102" mass="11148">MNRILNKMLVKYRKGMVTVAIAVASSNALALGGLDKATETADDIRVWLYALVGVLSTIYLIYLGVMAFTEKKSWADFGWGVVYVSLVGASVAIANWAWKLFA</sequence>
<keyword evidence="1" id="KW-0472">Membrane</keyword>
<proteinExistence type="predicted"/>